<accession>B4QPL5</accession>
<dbReference type="EMBL" id="CM000363">
    <property type="protein sequence ID" value="EDX10006.1"/>
    <property type="molecule type" value="Genomic_DNA"/>
</dbReference>
<reference evidence="2 3" key="1">
    <citation type="journal article" date="2007" name="Nature">
        <title>Evolution of genes and genomes on the Drosophila phylogeny.</title>
        <authorList>
            <consortium name="Drosophila 12 Genomes Consortium"/>
            <person name="Clark A.G."/>
            <person name="Eisen M.B."/>
            <person name="Smith D.R."/>
            <person name="Bergman C.M."/>
            <person name="Oliver B."/>
            <person name="Markow T.A."/>
            <person name="Kaufman T.C."/>
            <person name="Kellis M."/>
            <person name="Gelbart W."/>
            <person name="Iyer V.N."/>
            <person name="Pollard D.A."/>
            <person name="Sackton T.B."/>
            <person name="Larracuente A.M."/>
            <person name="Singh N.D."/>
            <person name="Abad J.P."/>
            <person name="Abt D.N."/>
            <person name="Adryan B."/>
            <person name="Aguade M."/>
            <person name="Akashi H."/>
            <person name="Anderson W.W."/>
            <person name="Aquadro C.F."/>
            <person name="Ardell D.H."/>
            <person name="Arguello R."/>
            <person name="Artieri C.G."/>
            <person name="Barbash D.A."/>
            <person name="Barker D."/>
            <person name="Barsanti P."/>
            <person name="Batterham P."/>
            <person name="Batzoglou S."/>
            <person name="Begun D."/>
            <person name="Bhutkar A."/>
            <person name="Blanco E."/>
            <person name="Bosak S.A."/>
            <person name="Bradley R.K."/>
            <person name="Brand A.D."/>
            <person name="Brent M.R."/>
            <person name="Brooks A.N."/>
            <person name="Brown R.H."/>
            <person name="Butlin R.K."/>
            <person name="Caggese C."/>
            <person name="Calvi B.R."/>
            <person name="Bernardo de Carvalho A."/>
            <person name="Caspi A."/>
            <person name="Castrezana S."/>
            <person name="Celniker S.E."/>
            <person name="Chang J.L."/>
            <person name="Chapple C."/>
            <person name="Chatterji S."/>
            <person name="Chinwalla A."/>
            <person name="Civetta A."/>
            <person name="Clifton S.W."/>
            <person name="Comeron J.M."/>
            <person name="Costello J.C."/>
            <person name="Coyne J.A."/>
            <person name="Daub J."/>
            <person name="David R.G."/>
            <person name="Delcher A.L."/>
            <person name="Delehaunty K."/>
            <person name="Do C.B."/>
            <person name="Ebling H."/>
            <person name="Edwards K."/>
            <person name="Eickbush T."/>
            <person name="Evans J.D."/>
            <person name="Filipski A."/>
            <person name="Findeiss S."/>
            <person name="Freyhult E."/>
            <person name="Fulton L."/>
            <person name="Fulton R."/>
            <person name="Garcia A.C."/>
            <person name="Gardiner A."/>
            <person name="Garfield D.A."/>
            <person name="Garvin B.E."/>
            <person name="Gibson G."/>
            <person name="Gilbert D."/>
            <person name="Gnerre S."/>
            <person name="Godfrey J."/>
            <person name="Good R."/>
            <person name="Gotea V."/>
            <person name="Gravely B."/>
            <person name="Greenberg A.J."/>
            <person name="Griffiths-Jones S."/>
            <person name="Gross S."/>
            <person name="Guigo R."/>
            <person name="Gustafson E.A."/>
            <person name="Haerty W."/>
            <person name="Hahn M.W."/>
            <person name="Halligan D.L."/>
            <person name="Halpern A.L."/>
            <person name="Halter G.M."/>
            <person name="Han M.V."/>
            <person name="Heger A."/>
            <person name="Hillier L."/>
            <person name="Hinrichs A.S."/>
            <person name="Holmes I."/>
            <person name="Hoskins R.A."/>
            <person name="Hubisz M.J."/>
            <person name="Hultmark D."/>
            <person name="Huntley M.A."/>
            <person name="Jaffe D.B."/>
            <person name="Jagadeeshan S."/>
            <person name="Jeck W.R."/>
            <person name="Johnson J."/>
            <person name="Jones C.D."/>
            <person name="Jordan W.C."/>
            <person name="Karpen G.H."/>
            <person name="Kataoka E."/>
            <person name="Keightley P.D."/>
            <person name="Kheradpour P."/>
            <person name="Kirkness E.F."/>
            <person name="Koerich L.B."/>
            <person name="Kristiansen K."/>
            <person name="Kudrna D."/>
            <person name="Kulathinal R.J."/>
            <person name="Kumar S."/>
            <person name="Kwok R."/>
            <person name="Lander E."/>
            <person name="Langley C.H."/>
            <person name="Lapoint R."/>
            <person name="Lazzaro B.P."/>
            <person name="Lee S.J."/>
            <person name="Levesque L."/>
            <person name="Li R."/>
            <person name="Lin C.F."/>
            <person name="Lin M.F."/>
            <person name="Lindblad-Toh K."/>
            <person name="Llopart A."/>
            <person name="Long M."/>
            <person name="Low L."/>
            <person name="Lozovsky E."/>
            <person name="Lu J."/>
            <person name="Luo M."/>
            <person name="Machado C.A."/>
            <person name="Makalowski W."/>
            <person name="Marzo M."/>
            <person name="Matsuda M."/>
            <person name="Matzkin L."/>
            <person name="McAllister B."/>
            <person name="McBride C.S."/>
            <person name="McKernan B."/>
            <person name="McKernan K."/>
            <person name="Mendez-Lago M."/>
            <person name="Minx P."/>
            <person name="Mollenhauer M.U."/>
            <person name="Montooth K."/>
            <person name="Mount S.M."/>
            <person name="Mu X."/>
            <person name="Myers E."/>
            <person name="Negre B."/>
            <person name="Newfeld S."/>
            <person name="Nielsen R."/>
            <person name="Noor M.A."/>
            <person name="O'Grady P."/>
            <person name="Pachter L."/>
            <person name="Papaceit M."/>
            <person name="Parisi M.J."/>
            <person name="Parisi M."/>
            <person name="Parts L."/>
            <person name="Pedersen J.S."/>
            <person name="Pesole G."/>
            <person name="Phillippy A.M."/>
            <person name="Ponting C.P."/>
            <person name="Pop M."/>
            <person name="Porcelli D."/>
            <person name="Powell J.R."/>
            <person name="Prohaska S."/>
            <person name="Pruitt K."/>
            <person name="Puig M."/>
            <person name="Quesneville H."/>
            <person name="Ram K.R."/>
            <person name="Rand D."/>
            <person name="Rasmussen M.D."/>
            <person name="Reed L.K."/>
            <person name="Reenan R."/>
            <person name="Reily A."/>
            <person name="Remington K.A."/>
            <person name="Rieger T.T."/>
            <person name="Ritchie M.G."/>
            <person name="Robin C."/>
            <person name="Rogers Y.H."/>
            <person name="Rohde C."/>
            <person name="Rozas J."/>
            <person name="Rubenfield M.J."/>
            <person name="Ruiz A."/>
            <person name="Russo S."/>
            <person name="Salzberg S.L."/>
            <person name="Sanchez-Gracia A."/>
            <person name="Saranga D.J."/>
            <person name="Sato H."/>
            <person name="Schaeffer S.W."/>
            <person name="Schatz M.C."/>
            <person name="Schlenke T."/>
            <person name="Schwartz R."/>
            <person name="Segarra C."/>
            <person name="Singh R.S."/>
            <person name="Sirot L."/>
            <person name="Sirota M."/>
            <person name="Sisneros N.B."/>
            <person name="Smith C.D."/>
            <person name="Smith T.F."/>
            <person name="Spieth J."/>
            <person name="Stage D.E."/>
            <person name="Stark A."/>
            <person name="Stephan W."/>
            <person name="Strausberg R.L."/>
            <person name="Strempel S."/>
            <person name="Sturgill D."/>
            <person name="Sutton G."/>
            <person name="Sutton G.G."/>
            <person name="Tao W."/>
            <person name="Teichmann S."/>
            <person name="Tobari Y.N."/>
            <person name="Tomimura Y."/>
            <person name="Tsolas J.M."/>
            <person name="Valente V.L."/>
            <person name="Venter E."/>
            <person name="Venter J.C."/>
            <person name="Vicario S."/>
            <person name="Vieira F.G."/>
            <person name="Vilella A.J."/>
            <person name="Villasante A."/>
            <person name="Walenz B."/>
            <person name="Wang J."/>
            <person name="Wasserman M."/>
            <person name="Watts T."/>
            <person name="Wilson D."/>
            <person name="Wilson R.K."/>
            <person name="Wing R.A."/>
            <person name="Wolfner M.F."/>
            <person name="Wong A."/>
            <person name="Wong G.K."/>
            <person name="Wu C.I."/>
            <person name="Wu G."/>
            <person name="Yamamoto D."/>
            <person name="Yang H.P."/>
            <person name="Yang S.P."/>
            <person name="Yorke J.A."/>
            <person name="Yoshida K."/>
            <person name="Zdobnov E."/>
            <person name="Zhang P."/>
            <person name="Zhang Y."/>
            <person name="Zimin A.V."/>
            <person name="Baldwin J."/>
            <person name="Abdouelleil A."/>
            <person name="Abdulkadir J."/>
            <person name="Abebe A."/>
            <person name="Abera B."/>
            <person name="Abreu J."/>
            <person name="Acer S.C."/>
            <person name="Aftuck L."/>
            <person name="Alexander A."/>
            <person name="An P."/>
            <person name="Anderson E."/>
            <person name="Anderson S."/>
            <person name="Arachi H."/>
            <person name="Azer M."/>
            <person name="Bachantsang P."/>
            <person name="Barry A."/>
            <person name="Bayul T."/>
            <person name="Berlin A."/>
            <person name="Bessette D."/>
            <person name="Bloom T."/>
            <person name="Blye J."/>
            <person name="Boguslavskiy L."/>
            <person name="Bonnet C."/>
            <person name="Boukhgalter B."/>
            <person name="Bourzgui I."/>
            <person name="Brown A."/>
            <person name="Cahill P."/>
            <person name="Channer S."/>
            <person name="Cheshatsang Y."/>
            <person name="Chuda L."/>
            <person name="Citroen M."/>
            <person name="Collymore A."/>
            <person name="Cooke P."/>
            <person name="Costello M."/>
            <person name="D'Aco K."/>
            <person name="Daza R."/>
            <person name="De Haan G."/>
            <person name="DeGray S."/>
            <person name="DeMaso C."/>
            <person name="Dhargay N."/>
            <person name="Dooley K."/>
            <person name="Dooley E."/>
            <person name="Doricent M."/>
            <person name="Dorje P."/>
            <person name="Dorjee K."/>
            <person name="Dupes A."/>
            <person name="Elong R."/>
            <person name="Falk J."/>
            <person name="Farina A."/>
            <person name="Faro S."/>
            <person name="Ferguson D."/>
            <person name="Fisher S."/>
            <person name="Foley C.D."/>
            <person name="Franke A."/>
            <person name="Friedrich D."/>
            <person name="Gadbois L."/>
            <person name="Gearin G."/>
            <person name="Gearin C.R."/>
            <person name="Giannoukos G."/>
            <person name="Goode T."/>
            <person name="Graham J."/>
            <person name="Grandbois E."/>
            <person name="Grewal S."/>
            <person name="Gyaltsen K."/>
            <person name="Hafez N."/>
            <person name="Hagos B."/>
            <person name="Hall J."/>
            <person name="Henson C."/>
            <person name="Hollinger A."/>
            <person name="Honan T."/>
            <person name="Huard M.D."/>
            <person name="Hughes L."/>
            <person name="Hurhula B."/>
            <person name="Husby M.E."/>
            <person name="Kamat A."/>
            <person name="Kanga B."/>
            <person name="Kashin S."/>
            <person name="Khazanovich D."/>
            <person name="Kisner P."/>
            <person name="Lance K."/>
            <person name="Lara M."/>
            <person name="Lee W."/>
            <person name="Lennon N."/>
            <person name="Letendre F."/>
            <person name="LeVine R."/>
            <person name="Lipovsky A."/>
            <person name="Liu X."/>
            <person name="Liu J."/>
            <person name="Liu S."/>
            <person name="Lokyitsang T."/>
            <person name="Lokyitsang Y."/>
            <person name="Lubonja R."/>
            <person name="Lui A."/>
            <person name="MacDonald P."/>
            <person name="Magnisalis V."/>
            <person name="Maru K."/>
            <person name="Matthews C."/>
            <person name="McCusker W."/>
            <person name="McDonough S."/>
            <person name="Mehta T."/>
            <person name="Meldrim J."/>
            <person name="Meneus L."/>
            <person name="Mihai O."/>
            <person name="Mihalev A."/>
            <person name="Mihova T."/>
            <person name="Mittelman R."/>
            <person name="Mlenga V."/>
            <person name="Montmayeur A."/>
            <person name="Mulrain L."/>
            <person name="Navidi A."/>
            <person name="Naylor J."/>
            <person name="Negash T."/>
            <person name="Nguyen T."/>
            <person name="Nguyen N."/>
            <person name="Nicol R."/>
            <person name="Norbu C."/>
            <person name="Norbu N."/>
            <person name="Novod N."/>
            <person name="O'Neill B."/>
            <person name="Osman S."/>
            <person name="Markiewicz E."/>
            <person name="Oyono O.L."/>
            <person name="Patti C."/>
            <person name="Phunkhang P."/>
            <person name="Pierre F."/>
            <person name="Priest M."/>
            <person name="Raghuraman S."/>
            <person name="Rege F."/>
            <person name="Reyes R."/>
            <person name="Rise C."/>
            <person name="Rogov P."/>
            <person name="Ross K."/>
            <person name="Ryan E."/>
            <person name="Settipalli S."/>
            <person name="Shea T."/>
            <person name="Sherpa N."/>
            <person name="Shi L."/>
            <person name="Shih D."/>
            <person name="Sparrow T."/>
            <person name="Spaulding J."/>
            <person name="Stalker J."/>
            <person name="Stange-Thomann N."/>
            <person name="Stavropoulos S."/>
            <person name="Stone C."/>
            <person name="Strader C."/>
            <person name="Tesfaye S."/>
            <person name="Thomson T."/>
            <person name="Thoulutsang Y."/>
            <person name="Thoulutsang D."/>
            <person name="Topham K."/>
            <person name="Topping I."/>
            <person name="Tsamla T."/>
            <person name="Vassiliev H."/>
            <person name="Vo A."/>
            <person name="Wangchuk T."/>
            <person name="Wangdi T."/>
            <person name="Weiand M."/>
            <person name="Wilkinson J."/>
            <person name="Wilson A."/>
            <person name="Yadav S."/>
            <person name="Young G."/>
            <person name="Yu Q."/>
            <person name="Zembek L."/>
            <person name="Zhong D."/>
            <person name="Zimmer A."/>
            <person name="Zwirko Z."/>
            <person name="Jaffe D.B."/>
            <person name="Alvarez P."/>
            <person name="Brockman W."/>
            <person name="Butler J."/>
            <person name="Chin C."/>
            <person name="Gnerre S."/>
            <person name="Grabherr M."/>
            <person name="Kleber M."/>
            <person name="Mauceli E."/>
            <person name="MacCallum I."/>
        </authorList>
    </citation>
    <scope>NUCLEOTIDE SEQUENCE [LARGE SCALE GENOMIC DNA]</scope>
    <source>
        <strain evidence="3">white501</strain>
    </source>
</reference>
<feature type="compositionally biased region" description="Acidic residues" evidence="1">
    <location>
        <begin position="12"/>
        <end position="25"/>
    </location>
</feature>
<evidence type="ECO:0000313" key="3">
    <source>
        <dbReference type="Proteomes" id="UP000000304"/>
    </source>
</evidence>
<evidence type="ECO:0000256" key="1">
    <source>
        <dbReference type="SAM" id="MobiDB-lite"/>
    </source>
</evidence>
<proteinExistence type="predicted"/>
<feature type="region of interest" description="Disordered" evidence="1">
    <location>
        <begin position="1"/>
        <end position="35"/>
    </location>
</feature>
<evidence type="ECO:0000313" key="2">
    <source>
        <dbReference type="EMBL" id="EDX10006.1"/>
    </source>
</evidence>
<keyword evidence="3" id="KW-1185">Reference proteome</keyword>
<name>B4QPL5_DROSI</name>
<dbReference type="AlphaFoldDB" id="B4QPL5"/>
<sequence length="97" mass="10647">MTAQDAGQSWQNEDEDGHEDGDGDGSGDRNRGQQVQLGSSRLWEYAARSHFSLAASLCNSNISSSNSDIDDISDRRMSLSSSVCCPLFFASFWNDTF</sequence>
<dbReference type="Proteomes" id="UP000000304">
    <property type="component" value="Chromosome 3L"/>
</dbReference>
<feature type="compositionally biased region" description="Polar residues" evidence="1">
    <location>
        <begin position="1"/>
        <end position="11"/>
    </location>
</feature>
<organism evidence="2 3">
    <name type="scientific">Drosophila simulans</name>
    <name type="common">Fruit fly</name>
    <dbReference type="NCBI Taxonomy" id="7240"/>
    <lineage>
        <taxon>Eukaryota</taxon>
        <taxon>Metazoa</taxon>
        <taxon>Ecdysozoa</taxon>
        <taxon>Arthropoda</taxon>
        <taxon>Hexapoda</taxon>
        <taxon>Insecta</taxon>
        <taxon>Pterygota</taxon>
        <taxon>Neoptera</taxon>
        <taxon>Endopterygota</taxon>
        <taxon>Diptera</taxon>
        <taxon>Brachycera</taxon>
        <taxon>Muscomorpha</taxon>
        <taxon>Ephydroidea</taxon>
        <taxon>Drosophilidae</taxon>
        <taxon>Drosophila</taxon>
        <taxon>Sophophora</taxon>
    </lineage>
</organism>
<protein>
    <submittedName>
        <fullName evidence="2">GD14268</fullName>
    </submittedName>
</protein>
<dbReference type="OMA" id="DISDRRM"/>
<dbReference type="HOGENOM" id="CLU_2348918_0_0_1"/>
<gene>
    <name evidence="2" type="primary">Dsim\GD14268</name>
    <name evidence="2" type="ORF">Dsim_GD14268</name>
</gene>